<dbReference type="STRING" id="564608.C1N855"/>
<dbReference type="RefSeq" id="XP_003064023.1">
    <property type="nucleotide sequence ID" value="XM_003063977.1"/>
</dbReference>
<dbReference type="PANTHER" id="PTHR21686:SF12">
    <property type="entry name" value="DEOXYNUCLEOTIDYLTRANSFERASE TERMINAL-INTERACTING PROTEIN 2"/>
    <property type="match status" value="1"/>
</dbReference>
<evidence type="ECO:0000259" key="3">
    <source>
        <dbReference type="Pfam" id="PF08698"/>
    </source>
</evidence>
<evidence type="ECO:0000256" key="2">
    <source>
        <dbReference type="ARBA" id="ARBA00023242"/>
    </source>
</evidence>
<dbReference type="GO" id="GO:0003723">
    <property type="term" value="F:RNA binding"/>
    <property type="evidence" value="ECO:0007669"/>
    <property type="project" value="TreeGrafter"/>
</dbReference>
<dbReference type="Proteomes" id="UP000001876">
    <property type="component" value="Unassembled WGS sequence"/>
</dbReference>
<evidence type="ECO:0000256" key="1">
    <source>
        <dbReference type="ARBA" id="ARBA00004604"/>
    </source>
</evidence>
<protein>
    <submittedName>
        <fullName evidence="4">Predicted protein</fullName>
    </submittedName>
</protein>
<dbReference type="KEGG" id="mpp:MICPUCDRAFT_8342"/>
<dbReference type="GO" id="GO:0005730">
    <property type="term" value="C:nucleolus"/>
    <property type="evidence" value="ECO:0007669"/>
    <property type="project" value="UniProtKB-SubCell"/>
</dbReference>
<dbReference type="OMA" id="TWVEELM"/>
<name>C1N855_MICPC</name>
<dbReference type="OrthoDB" id="427886at2759"/>
<dbReference type="PANTHER" id="PTHR21686">
    <property type="entry name" value="DEOXYNUCLEOTIDYLTRANSFERASE TERMINAL-INTERACTING PROTEIN 2"/>
    <property type="match status" value="1"/>
</dbReference>
<dbReference type="EMBL" id="GG663750">
    <property type="protein sequence ID" value="EEH51645.1"/>
    <property type="molecule type" value="Genomic_DNA"/>
</dbReference>
<dbReference type="eggNOG" id="KOG3100">
    <property type="taxonomic scope" value="Eukaryota"/>
</dbReference>
<dbReference type="InterPro" id="IPR014810">
    <property type="entry name" value="Fcf2_C"/>
</dbReference>
<gene>
    <name evidence="4" type="ORF">MICPUCDRAFT_8342</name>
</gene>
<organism evidence="5">
    <name type="scientific">Micromonas pusilla (strain CCMP1545)</name>
    <name type="common">Picoplanktonic green alga</name>
    <dbReference type="NCBI Taxonomy" id="564608"/>
    <lineage>
        <taxon>Eukaryota</taxon>
        <taxon>Viridiplantae</taxon>
        <taxon>Chlorophyta</taxon>
        <taxon>Mamiellophyceae</taxon>
        <taxon>Mamiellales</taxon>
        <taxon>Mamiellaceae</taxon>
        <taxon>Micromonas</taxon>
    </lineage>
</organism>
<proteinExistence type="predicted"/>
<keyword evidence="2" id="KW-0539">Nucleus</keyword>
<reference evidence="4 5" key="1">
    <citation type="journal article" date="2009" name="Science">
        <title>Green evolution and dynamic adaptations revealed by genomes of the marine picoeukaryotes Micromonas.</title>
        <authorList>
            <person name="Worden A.Z."/>
            <person name="Lee J.H."/>
            <person name="Mock T."/>
            <person name="Rouze P."/>
            <person name="Simmons M.P."/>
            <person name="Aerts A.L."/>
            <person name="Allen A.E."/>
            <person name="Cuvelier M.L."/>
            <person name="Derelle E."/>
            <person name="Everett M.V."/>
            <person name="Foulon E."/>
            <person name="Grimwood J."/>
            <person name="Gundlach H."/>
            <person name="Henrissat B."/>
            <person name="Napoli C."/>
            <person name="McDonald S.M."/>
            <person name="Parker M.S."/>
            <person name="Rombauts S."/>
            <person name="Salamov A."/>
            <person name="Von Dassow P."/>
            <person name="Badger J.H."/>
            <person name="Coutinho P.M."/>
            <person name="Demir E."/>
            <person name="Dubchak I."/>
            <person name="Gentemann C."/>
            <person name="Eikrem W."/>
            <person name="Gready J.E."/>
            <person name="John U."/>
            <person name="Lanier W."/>
            <person name="Lindquist E.A."/>
            <person name="Lucas S."/>
            <person name="Mayer K.F."/>
            <person name="Moreau H."/>
            <person name="Not F."/>
            <person name="Otillar R."/>
            <person name="Panaud O."/>
            <person name="Pangilinan J."/>
            <person name="Paulsen I."/>
            <person name="Piegu B."/>
            <person name="Poliakov A."/>
            <person name="Robbens S."/>
            <person name="Schmutz J."/>
            <person name="Toulza E."/>
            <person name="Wyss T."/>
            <person name="Zelensky A."/>
            <person name="Zhou K."/>
            <person name="Armbrust E.V."/>
            <person name="Bhattacharya D."/>
            <person name="Goodenough U.W."/>
            <person name="Van de Peer Y."/>
            <person name="Grigoriev I.V."/>
        </authorList>
    </citation>
    <scope>NUCLEOTIDE SEQUENCE [LARGE SCALE GENOMIC DNA]</scope>
    <source>
        <strain evidence="4 5">CCMP1545</strain>
    </source>
</reference>
<sequence length="103" mass="11972">KKLGRGDAGRGWFNMPAVEYTPELRRDLRLLKLRGAYDPKRFYKTEDTTKLPKHFQVGTVIEGAQDFYSARLTKRARKNTLTEEIAADAEIKTVRKKRFAKIQ</sequence>
<comment type="subcellular location">
    <subcellularLocation>
        <location evidence="1">Nucleus</location>
        <location evidence="1">Nucleolus</location>
    </subcellularLocation>
</comment>
<dbReference type="InterPro" id="IPR039883">
    <property type="entry name" value="Fcf2/DNTTIP2"/>
</dbReference>
<evidence type="ECO:0000313" key="4">
    <source>
        <dbReference type="EMBL" id="EEH51645.1"/>
    </source>
</evidence>
<feature type="non-terminal residue" evidence="4">
    <location>
        <position position="103"/>
    </location>
</feature>
<keyword evidence="5" id="KW-1185">Reference proteome</keyword>
<dbReference type="GO" id="GO:0006396">
    <property type="term" value="P:RNA processing"/>
    <property type="evidence" value="ECO:0007669"/>
    <property type="project" value="TreeGrafter"/>
</dbReference>
<evidence type="ECO:0000313" key="5">
    <source>
        <dbReference type="Proteomes" id="UP000001876"/>
    </source>
</evidence>
<dbReference type="GeneID" id="9689651"/>
<accession>C1N855</accession>
<feature type="non-terminal residue" evidence="4">
    <location>
        <position position="1"/>
    </location>
</feature>
<feature type="domain" description="Fcf2 pre-rRNA processing C-terminal" evidence="3">
    <location>
        <begin position="7"/>
        <end position="98"/>
    </location>
</feature>
<dbReference type="AlphaFoldDB" id="C1N855"/>
<dbReference type="Pfam" id="PF08698">
    <property type="entry name" value="Fcf2"/>
    <property type="match status" value="1"/>
</dbReference>